<evidence type="ECO:0000256" key="2">
    <source>
        <dbReference type="ARBA" id="ARBA00010992"/>
    </source>
</evidence>
<accession>A0A8H7TWH7</accession>
<feature type="transmembrane region" description="Helical" evidence="10">
    <location>
        <begin position="57"/>
        <end position="78"/>
    </location>
</feature>
<keyword evidence="4 10" id="KW-0812">Transmembrane</keyword>
<dbReference type="InterPro" id="IPR036259">
    <property type="entry name" value="MFS_trans_sf"/>
</dbReference>
<evidence type="ECO:0000313" key="12">
    <source>
        <dbReference type="EMBL" id="KAF9799121.1"/>
    </source>
</evidence>
<evidence type="ECO:0000256" key="8">
    <source>
        <dbReference type="RuleBase" id="RU003346"/>
    </source>
</evidence>
<feature type="region of interest" description="Disordered" evidence="9">
    <location>
        <begin position="502"/>
        <end position="542"/>
    </location>
</feature>
<reference evidence="12" key="1">
    <citation type="submission" date="2020-11" db="EMBL/GenBank/DDBJ databases">
        <authorList>
            <person name="Koelle M."/>
            <person name="Horta M.A.C."/>
            <person name="Nowrousian M."/>
            <person name="Ohm R.A."/>
            <person name="Benz P."/>
            <person name="Pilgard A."/>
        </authorList>
    </citation>
    <scope>NUCLEOTIDE SEQUENCE</scope>
    <source>
        <strain evidence="12">FPRL280</strain>
    </source>
</reference>
<feature type="transmembrane region" description="Helical" evidence="10">
    <location>
        <begin position="178"/>
        <end position="199"/>
    </location>
</feature>
<dbReference type="AlphaFoldDB" id="A0A8H7TWH7"/>
<evidence type="ECO:0000313" key="13">
    <source>
        <dbReference type="Proteomes" id="UP000639403"/>
    </source>
</evidence>
<dbReference type="SUPFAM" id="SSF103473">
    <property type="entry name" value="MFS general substrate transporter"/>
    <property type="match status" value="1"/>
</dbReference>
<gene>
    <name evidence="12" type="ORF">IEO21_10614</name>
</gene>
<sequence>MFVTKVGIDRLRGVALLAILTSVCSTGFCLFGYDQGVMSGVVISQYWLKTMGNPSTIMVSTITALYDIGAIVGAIAAAFTSEPLGRKRTLVFGASVLLVGTILMGTCVERIQMMVARIITGIGIGYITSVTPVYQSEITLPEHRGWLVCCQLTSMLGGLMLAYWINYAFYFYAGGVQWRFPLLFQLIFCVYIIALTVWLPETPRWLIRHDPTPARGVTVLAKLRALPEDHPVVQREVQEIVDALALESKEEGTWGDLFRDNGIMANKRFYLALGIQFMQQLTGINIVTYYAPTLFKESLHMSQQMSLFLGCWLQVWYLLMSFVTWYTIDRIGRRKLWISMAIGQMLVLVLEAICVAINNTASGGAAVFFIFLYETFFTWGWMATVWVYPAEILPLKIRAKGAALAAAADFLGNFLVVEITPPALQNIGWRTYIIFAVFNIVQALIVYCFYPETAGQTLESIDELFRNHDTSVKGESTGWASAMQWSMVPKANGVVRRLRADKRAQAEGAAREEGASDAPEKSETVSIEKEKAGEMHVENAAS</sequence>
<name>A0A8H7TWH7_9APHY</name>
<feature type="transmembrane region" description="Helical" evidence="10">
    <location>
        <begin position="401"/>
        <end position="420"/>
    </location>
</feature>
<dbReference type="EMBL" id="JADOXO010000942">
    <property type="protein sequence ID" value="KAF9799121.1"/>
    <property type="molecule type" value="Genomic_DNA"/>
</dbReference>
<comment type="catalytic activity">
    <reaction evidence="7">
        <text>myo-inositol(out) + H(+)(out) = myo-inositol(in) + H(+)(in)</text>
        <dbReference type="Rhea" id="RHEA:60364"/>
        <dbReference type="ChEBI" id="CHEBI:15378"/>
        <dbReference type="ChEBI" id="CHEBI:17268"/>
    </reaction>
</comment>
<feature type="transmembrane region" description="Helical" evidence="10">
    <location>
        <begin position="90"/>
        <end position="108"/>
    </location>
</feature>
<evidence type="ECO:0000256" key="7">
    <source>
        <dbReference type="ARBA" id="ARBA00049119"/>
    </source>
</evidence>
<comment type="subcellular location">
    <subcellularLocation>
        <location evidence="1">Membrane</location>
        <topology evidence="1">Multi-pass membrane protein</topology>
    </subcellularLocation>
</comment>
<dbReference type="InterPro" id="IPR003663">
    <property type="entry name" value="Sugar/inositol_transpt"/>
</dbReference>
<comment type="caution">
    <text evidence="12">The sequence shown here is derived from an EMBL/GenBank/DDBJ whole genome shotgun (WGS) entry which is preliminary data.</text>
</comment>
<reference evidence="12" key="2">
    <citation type="journal article" name="Front. Microbiol.">
        <title>Degradative Capacity of Two Strains of Rhodonia placenta: From Phenotype to Genotype.</title>
        <authorList>
            <person name="Kolle M."/>
            <person name="Horta M.A.C."/>
            <person name="Nowrousian M."/>
            <person name="Ohm R.A."/>
            <person name="Benz J.P."/>
            <person name="Pilgard A."/>
        </authorList>
    </citation>
    <scope>NUCLEOTIDE SEQUENCE</scope>
    <source>
        <strain evidence="12">FPRL280</strain>
    </source>
</reference>
<dbReference type="PROSITE" id="PS00217">
    <property type="entry name" value="SUGAR_TRANSPORT_2"/>
    <property type="match status" value="1"/>
</dbReference>
<evidence type="ECO:0000256" key="3">
    <source>
        <dbReference type="ARBA" id="ARBA00022448"/>
    </source>
</evidence>
<feature type="transmembrane region" description="Helical" evidence="10">
    <location>
        <begin position="12"/>
        <end position="33"/>
    </location>
</feature>
<feature type="transmembrane region" description="Helical" evidence="10">
    <location>
        <begin position="337"/>
        <end position="358"/>
    </location>
</feature>
<feature type="transmembrane region" description="Helical" evidence="10">
    <location>
        <begin position="269"/>
        <end position="292"/>
    </location>
</feature>
<evidence type="ECO:0000256" key="1">
    <source>
        <dbReference type="ARBA" id="ARBA00004141"/>
    </source>
</evidence>
<dbReference type="InterPro" id="IPR005829">
    <property type="entry name" value="Sugar_transporter_CS"/>
</dbReference>
<dbReference type="InterPro" id="IPR020846">
    <property type="entry name" value="MFS_dom"/>
</dbReference>
<proteinExistence type="inferred from homology"/>
<feature type="domain" description="Major facilitator superfamily (MFS) profile" evidence="11">
    <location>
        <begin position="20"/>
        <end position="454"/>
    </location>
</feature>
<dbReference type="PROSITE" id="PS00216">
    <property type="entry name" value="SUGAR_TRANSPORT_1"/>
    <property type="match status" value="1"/>
</dbReference>
<keyword evidence="3 8" id="KW-0813">Transport</keyword>
<dbReference type="Proteomes" id="UP000639403">
    <property type="component" value="Unassembled WGS sequence"/>
</dbReference>
<evidence type="ECO:0000256" key="6">
    <source>
        <dbReference type="ARBA" id="ARBA00023136"/>
    </source>
</evidence>
<dbReference type="GO" id="GO:0005351">
    <property type="term" value="F:carbohydrate:proton symporter activity"/>
    <property type="evidence" value="ECO:0007669"/>
    <property type="project" value="TreeGrafter"/>
</dbReference>
<feature type="transmembrane region" description="Helical" evidence="10">
    <location>
        <begin position="364"/>
        <end position="389"/>
    </location>
</feature>
<evidence type="ECO:0000256" key="9">
    <source>
        <dbReference type="SAM" id="MobiDB-lite"/>
    </source>
</evidence>
<keyword evidence="6 10" id="KW-0472">Membrane</keyword>
<keyword evidence="5 10" id="KW-1133">Transmembrane helix</keyword>
<feature type="transmembrane region" description="Helical" evidence="10">
    <location>
        <begin position="304"/>
        <end position="325"/>
    </location>
</feature>
<dbReference type="PANTHER" id="PTHR48022">
    <property type="entry name" value="PLASTIDIC GLUCOSE TRANSPORTER 4"/>
    <property type="match status" value="1"/>
</dbReference>
<dbReference type="PRINTS" id="PR00171">
    <property type="entry name" value="SUGRTRNSPORT"/>
</dbReference>
<feature type="transmembrane region" description="Helical" evidence="10">
    <location>
        <begin position="114"/>
        <end position="134"/>
    </location>
</feature>
<dbReference type="FunFam" id="1.20.1250.20:FF:000090">
    <property type="entry name" value="MFS sugar transporter, putative"/>
    <property type="match status" value="1"/>
</dbReference>
<dbReference type="PANTHER" id="PTHR48022:SF28">
    <property type="entry name" value="MAJOR FACILITATOR SUPERFAMILY (MFS) PROFILE DOMAIN-CONTAINING PROTEIN-RELATED"/>
    <property type="match status" value="1"/>
</dbReference>
<protein>
    <recommendedName>
        <fullName evidence="11">Major facilitator superfamily (MFS) profile domain-containing protein</fullName>
    </recommendedName>
</protein>
<evidence type="ECO:0000256" key="5">
    <source>
        <dbReference type="ARBA" id="ARBA00022989"/>
    </source>
</evidence>
<dbReference type="NCBIfam" id="TIGR00879">
    <property type="entry name" value="SP"/>
    <property type="match status" value="1"/>
</dbReference>
<evidence type="ECO:0000256" key="10">
    <source>
        <dbReference type="SAM" id="Phobius"/>
    </source>
</evidence>
<dbReference type="Pfam" id="PF00083">
    <property type="entry name" value="Sugar_tr"/>
    <property type="match status" value="1"/>
</dbReference>
<evidence type="ECO:0000256" key="4">
    <source>
        <dbReference type="ARBA" id="ARBA00022692"/>
    </source>
</evidence>
<feature type="transmembrane region" description="Helical" evidence="10">
    <location>
        <begin position="146"/>
        <end position="166"/>
    </location>
</feature>
<evidence type="ECO:0000259" key="11">
    <source>
        <dbReference type="PROSITE" id="PS50850"/>
    </source>
</evidence>
<organism evidence="12 13">
    <name type="scientific">Rhodonia placenta</name>
    <dbReference type="NCBI Taxonomy" id="104341"/>
    <lineage>
        <taxon>Eukaryota</taxon>
        <taxon>Fungi</taxon>
        <taxon>Dikarya</taxon>
        <taxon>Basidiomycota</taxon>
        <taxon>Agaricomycotina</taxon>
        <taxon>Agaricomycetes</taxon>
        <taxon>Polyporales</taxon>
        <taxon>Adustoporiaceae</taxon>
        <taxon>Rhodonia</taxon>
    </lineage>
</organism>
<dbReference type="GO" id="GO:0016020">
    <property type="term" value="C:membrane"/>
    <property type="evidence" value="ECO:0007669"/>
    <property type="project" value="UniProtKB-SubCell"/>
</dbReference>
<dbReference type="Gene3D" id="1.20.1250.20">
    <property type="entry name" value="MFS general substrate transporter like domains"/>
    <property type="match status" value="1"/>
</dbReference>
<comment type="similarity">
    <text evidence="2 8">Belongs to the major facilitator superfamily. Sugar transporter (TC 2.A.1.1) family.</text>
</comment>
<dbReference type="InterPro" id="IPR050360">
    <property type="entry name" value="MFS_Sugar_Transporters"/>
</dbReference>
<feature type="transmembrane region" description="Helical" evidence="10">
    <location>
        <begin position="432"/>
        <end position="450"/>
    </location>
</feature>
<dbReference type="InterPro" id="IPR005828">
    <property type="entry name" value="MFS_sugar_transport-like"/>
</dbReference>
<dbReference type="PROSITE" id="PS50850">
    <property type="entry name" value="MFS"/>
    <property type="match status" value="1"/>
</dbReference>